<evidence type="ECO:0000313" key="1">
    <source>
        <dbReference type="EMBL" id="EER40097.1"/>
    </source>
</evidence>
<dbReference type="EMBL" id="GG692427">
    <property type="protein sequence ID" value="EER40097.1"/>
    <property type="molecule type" value="Genomic_DNA"/>
</dbReference>
<proteinExistence type="predicted"/>
<dbReference type="Proteomes" id="UP000002624">
    <property type="component" value="Unassembled WGS sequence"/>
</dbReference>
<dbReference type="HOGENOM" id="CLU_1906129_0_0_1"/>
<evidence type="ECO:0000313" key="2">
    <source>
        <dbReference type="Proteomes" id="UP000002624"/>
    </source>
</evidence>
<gene>
    <name evidence="1" type="ORF">HCDG_05494</name>
</gene>
<dbReference type="VEuPathDB" id="FungiDB:HCDG_05494"/>
<name>C6HH13_AJECH</name>
<dbReference type="AlphaFoldDB" id="C6HH13"/>
<sequence>MRELYHSPGIWTPLCLGFLLRLKRGVPPGGIVQSRDIVVPRSSLDRNRQGLCAQGGHISSTWYTWTAVKRDAYTLRDSANGHSVHVCCQAMVCNAKSGTSLMSSPSLLQADKLNAAEGKSFVSVVDAIKWFYQ</sequence>
<dbReference type="OrthoDB" id="10382821at2759"/>
<organism evidence="1 2">
    <name type="scientific">Ajellomyces capsulatus (strain H143)</name>
    <name type="common">Darling's disease fungus</name>
    <name type="synonym">Histoplasma capsulatum</name>
    <dbReference type="NCBI Taxonomy" id="544712"/>
    <lineage>
        <taxon>Eukaryota</taxon>
        <taxon>Fungi</taxon>
        <taxon>Dikarya</taxon>
        <taxon>Ascomycota</taxon>
        <taxon>Pezizomycotina</taxon>
        <taxon>Eurotiomycetes</taxon>
        <taxon>Eurotiomycetidae</taxon>
        <taxon>Onygenales</taxon>
        <taxon>Ajellomycetaceae</taxon>
        <taxon>Histoplasma</taxon>
    </lineage>
</organism>
<accession>C6HH13</accession>
<protein>
    <submittedName>
        <fullName evidence="1">Uncharacterized protein</fullName>
    </submittedName>
</protein>
<reference evidence="2" key="1">
    <citation type="submission" date="2009-05" db="EMBL/GenBank/DDBJ databases">
        <title>The genome sequence of Ajellomyces capsulatus strain H143.</title>
        <authorList>
            <person name="Champion M."/>
            <person name="Cuomo C.A."/>
            <person name="Ma L.-J."/>
            <person name="Henn M.R."/>
            <person name="Sil A."/>
            <person name="Goldman B."/>
            <person name="Young S.K."/>
            <person name="Kodira C.D."/>
            <person name="Zeng Q."/>
            <person name="Koehrsen M."/>
            <person name="Alvarado L."/>
            <person name="Berlin A.M."/>
            <person name="Borenstein D."/>
            <person name="Chen Z."/>
            <person name="Engels R."/>
            <person name="Freedman E."/>
            <person name="Gellesch M."/>
            <person name="Goldberg J."/>
            <person name="Griggs A."/>
            <person name="Gujja S."/>
            <person name="Heiman D.I."/>
            <person name="Hepburn T.A."/>
            <person name="Howarth C."/>
            <person name="Jen D."/>
            <person name="Larson L."/>
            <person name="Lewis B."/>
            <person name="Mehta T."/>
            <person name="Park D."/>
            <person name="Pearson M."/>
            <person name="Roberts A."/>
            <person name="Saif S."/>
            <person name="Shea T.D."/>
            <person name="Shenoy N."/>
            <person name="Sisk P."/>
            <person name="Stolte C."/>
            <person name="Sykes S."/>
            <person name="Walk T."/>
            <person name="White J."/>
            <person name="Yandava C."/>
            <person name="Klein B."/>
            <person name="McEwen J.G."/>
            <person name="Puccia R."/>
            <person name="Goldman G.H."/>
            <person name="Felipe M.S."/>
            <person name="Nino-Vega G."/>
            <person name="San-Blas G."/>
            <person name="Taylor J.W."/>
            <person name="Mendoza L."/>
            <person name="Galagan J.E."/>
            <person name="Nusbaum C."/>
            <person name="Birren B.W."/>
        </authorList>
    </citation>
    <scope>NUCLEOTIDE SEQUENCE [LARGE SCALE GENOMIC DNA]</scope>
    <source>
        <strain evidence="2">H143</strain>
    </source>
</reference>